<dbReference type="InterPro" id="IPR050065">
    <property type="entry name" value="GlmU-like"/>
</dbReference>
<evidence type="ECO:0000256" key="1">
    <source>
        <dbReference type="ARBA" id="ARBA00022679"/>
    </source>
</evidence>
<dbReference type="Gene3D" id="3.90.550.10">
    <property type="entry name" value="Spore Coat Polysaccharide Biosynthesis Protein SpsA, Chain A"/>
    <property type="match status" value="1"/>
</dbReference>
<comment type="caution">
    <text evidence="4">The sequence shown here is derived from an EMBL/GenBank/DDBJ whole genome shotgun (WGS) entry which is preliminary data.</text>
</comment>
<evidence type="ECO:0000313" key="5">
    <source>
        <dbReference type="Proteomes" id="UP000245507"/>
    </source>
</evidence>
<dbReference type="InterPro" id="IPR029044">
    <property type="entry name" value="Nucleotide-diphossugar_trans"/>
</dbReference>
<dbReference type="GO" id="GO:0016779">
    <property type="term" value="F:nucleotidyltransferase activity"/>
    <property type="evidence" value="ECO:0007669"/>
    <property type="project" value="UniProtKB-KW"/>
</dbReference>
<dbReference type="CDD" id="cd02523">
    <property type="entry name" value="PC_cytidylyltransferase"/>
    <property type="match status" value="1"/>
</dbReference>
<reference evidence="4 5" key="1">
    <citation type="submission" date="2018-05" db="EMBL/GenBank/DDBJ databases">
        <title>Nocardioides silvaticus genome.</title>
        <authorList>
            <person name="Li C."/>
            <person name="Wang G."/>
        </authorList>
    </citation>
    <scope>NUCLEOTIDE SEQUENCE [LARGE SCALE GENOMIC DNA]</scope>
    <source>
        <strain evidence="4 5">CCTCC AB 2018079</strain>
    </source>
</reference>
<name>A0A316TIN6_9ACTN</name>
<keyword evidence="2" id="KW-0548">Nucleotidyltransferase</keyword>
<gene>
    <name evidence="4" type="ORF">DJ010_02155</name>
</gene>
<dbReference type="Proteomes" id="UP000245507">
    <property type="component" value="Unassembled WGS sequence"/>
</dbReference>
<dbReference type="SUPFAM" id="SSF53448">
    <property type="entry name" value="Nucleotide-diphospho-sugar transferases"/>
    <property type="match status" value="1"/>
</dbReference>
<dbReference type="AlphaFoldDB" id="A0A316TIN6"/>
<accession>A0A316TIN6</accession>
<evidence type="ECO:0000313" key="4">
    <source>
        <dbReference type="EMBL" id="PWN04463.1"/>
    </source>
</evidence>
<dbReference type="OrthoDB" id="9801810at2"/>
<dbReference type="EMBL" id="QGDD01000001">
    <property type="protein sequence ID" value="PWN04463.1"/>
    <property type="molecule type" value="Genomic_DNA"/>
</dbReference>
<proteinExistence type="predicted"/>
<organism evidence="4 5">
    <name type="scientific">Nocardioides silvaticus</name>
    <dbReference type="NCBI Taxonomy" id="2201891"/>
    <lineage>
        <taxon>Bacteria</taxon>
        <taxon>Bacillati</taxon>
        <taxon>Actinomycetota</taxon>
        <taxon>Actinomycetes</taxon>
        <taxon>Propionibacteriales</taxon>
        <taxon>Nocardioidaceae</taxon>
        <taxon>Nocardioides</taxon>
    </lineage>
</organism>
<sequence length="250" mass="27551">MIGMVLAAGAGRRLRPYTDTLPKALVPVRDRADGDGEDTILDIALGNLAAVDLRDVVIVVGYAAGAVEERQAALEQRYGVRITLVHNDKAEIWNNAYSMWLACDHMKDGVLMVNGDTVHPVAVEETLLANRGPDVLLAIDAEKKLAEEEMKIQVSEDRALTRITKLMDPATAYGEYIGATLIESAAVPRLADALQATFERDPDLYYEDGYQEMVNRGERIDIAPLPADTSWVEVDNHEDLAKAREIACRY</sequence>
<feature type="domain" description="Nucleotidyl transferase" evidence="3">
    <location>
        <begin position="3"/>
        <end position="126"/>
    </location>
</feature>
<keyword evidence="1 4" id="KW-0808">Transferase</keyword>
<keyword evidence="5" id="KW-1185">Reference proteome</keyword>
<dbReference type="PANTHER" id="PTHR43584">
    <property type="entry name" value="NUCLEOTIDYL TRANSFERASE"/>
    <property type="match status" value="1"/>
</dbReference>
<evidence type="ECO:0000256" key="2">
    <source>
        <dbReference type="ARBA" id="ARBA00022695"/>
    </source>
</evidence>
<protein>
    <submittedName>
        <fullName evidence="4">Nucleotide sugar-1-phosphate transferase</fullName>
    </submittedName>
</protein>
<dbReference type="InterPro" id="IPR005835">
    <property type="entry name" value="NTP_transferase_dom"/>
</dbReference>
<dbReference type="Pfam" id="PF00483">
    <property type="entry name" value="NTP_transferase"/>
    <property type="match status" value="1"/>
</dbReference>
<evidence type="ECO:0000259" key="3">
    <source>
        <dbReference type="Pfam" id="PF00483"/>
    </source>
</evidence>
<dbReference type="PANTHER" id="PTHR43584:SF5">
    <property type="entry name" value="PROTEIN LICC"/>
    <property type="match status" value="1"/>
</dbReference>